<dbReference type="InterPro" id="IPR001129">
    <property type="entry name" value="Membr-assoc_MAPEG"/>
</dbReference>
<evidence type="ECO:0000256" key="2">
    <source>
        <dbReference type="ARBA" id="ARBA00022692"/>
    </source>
</evidence>
<dbReference type="STRING" id="83219.PM02_11860"/>
<evidence type="ECO:0000256" key="5">
    <source>
        <dbReference type="SAM" id="Phobius"/>
    </source>
</evidence>
<keyword evidence="2 5" id="KW-0812">Transmembrane</keyword>
<dbReference type="Gene3D" id="1.20.120.550">
    <property type="entry name" value="Membrane associated eicosanoid/glutathione metabolism-like domain"/>
    <property type="match status" value="1"/>
</dbReference>
<keyword evidence="7" id="KW-1185">Reference proteome</keyword>
<dbReference type="PANTHER" id="PTHR35371">
    <property type="entry name" value="INNER MEMBRANE PROTEIN"/>
    <property type="match status" value="1"/>
</dbReference>
<dbReference type="PANTHER" id="PTHR35371:SF1">
    <property type="entry name" value="BLR7753 PROTEIN"/>
    <property type="match status" value="1"/>
</dbReference>
<name>A0A061STP1_9RHOB</name>
<keyword evidence="3 5" id="KW-1133">Transmembrane helix</keyword>
<dbReference type="SUPFAM" id="SSF161084">
    <property type="entry name" value="MAPEG domain-like"/>
    <property type="match status" value="1"/>
</dbReference>
<organism evidence="6 7">
    <name type="scientific">Sulfitobacter mediterraneus</name>
    <dbReference type="NCBI Taxonomy" id="83219"/>
    <lineage>
        <taxon>Bacteria</taxon>
        <taxon>Pseudomonadati</taxon>
        <taxon>Pseudomonadota</taxon>
        <taxon>Alphaproteobacteria</taxon>
        <taxon>Rhodobacterales</taxon>
        <taxon>Roseobacteraceae</taxon>
        <taxon>Sulfitobacter</taxon>
    </lineage>
</organism>
<evidence type="ECO:0000313" key="6">
    <source>
        <dbReference type="EMBL" id="KAJ02784.1"/>
    </source>
</evidence>
<proteinExistence type="predicted"/>
<feature type="transmembrane region" description="Helical" evidence="5">
    <location>
        <begin position="54"/>
        <end position="75"/>
    </location>
</feature>
<comment type="caution">
    <text evidence="6">The sequence shown here is derived from an EMBL/GenBank/DDBJ whole genome shotgun (WGS) entry which is preliminary data.</text>
</comment>
<protein>
    <submittedName>
        <fullName evidence="6">Membrane protein</fullName>
    </submittedName>
</protein>
<dbReference type="eggNOG" id="COG3686">
    <property type="taxonomic scope" value="Bacteria"/>
</dbReference>
<dbReference type="Pfam" id="PF01124">
    <property type="entry name" value="MAPEG"/>
    <property type="match status" value="1"/>
</dbReference>
<dbReference type="EMBL" id="JEMU01000009">
    <property type="protein sequence ID" value="KAJ02784.1"/>
    <property type="molecule type" value="Genomic_DNA"/>
</dbReference>
<dbReference type="RefSeq" id="WP_037908633.1">
    <property type="nucleotide sequence ID" value="NZ_JEMU01000009.1"/>
</dbReference>
<gene>
    <name evidence="6" type="ORF">PM02_11860</name>
</gene>
<accession>A0A061STP1</accession>
<feature type="transmembrane region" description="Helical" evidence="5">
    <location>
        <begin position="81"/>
        <end position="102"/>
    </location>
</feature>
<dbReference type="InterPro" id="IPR023352">
    <property type="entry name" value="MAPEG-like_dom_sf"/>
</dbReference>
<keyword evidence="4 5" id="KW-0472">Membrane</keyword>
<dbReference type="AlphaFoldDB" id="A0A061STP1"/>
<feature type="transmembrane region" description="Helical" evidence="5">
    <location>
        <begin position="6"/>
        <end position="34"/>
    </location>
</feature>
<evidence type="ECO:0000256" key="4">
    <source>
        <dbReference type="ARBA" id="ARBA00023136"/>
    </source>
</evidence>
<dbReference type="Proteomes" id="UP000027337">
    <property type="component" value="Unassembled WGS sequence"/>
</dbReference>
<feature type="transmembrane region" description="Helical" evidence="5">
    <location>
        <begin position="109"/>
        <end position="126"/>
    </location>
</feature>
<reference evidence="6 7" key="1">
    <citation type="journal article" date="2014" name="Genome Announc.">
        <title>Draft Genome Sequences of Two Isolates of the Roseobacter Group, Sulfitobacter sp. Strains 3SOLIMAR09 and 1FIGIMAR09, from Harbors of Mallorca Island (Mediterranean Sea).</title>
        <authorList>
            <person name="Mas-Llado M."/>
            <person name="Pina-Villalonga J.M."/>
            <person name="Brunet-Galmes I."/>
            <person name="Nogales B."/>
            <person name="Bosch R."/>
        </authorList>
    </citation>
    <scope>NUCLEOTIDE SEQUENCE [LARGE SCALE GENOMIC DNA]</scope>
    <source>
        <strain evidence="6 7">1FIGIMAR09</strain>
    </source>
</reference>
<comment type="subcellular location">
    <subcellularLocation>
        <location evidence="1">Membrane</location>
    </subcellularLocation>
</comment>
<evidence type="ECO:0000313" key="7">
    <source>
        <dbReference type="Proteomes" id="UP000027337"/>
    </source>
</evidence>
<evidence type="ECO:0000256" key="1">
    <source>
        <dbReference type="ARBA" id="ARBA00004370"/>
    </source>
</evidence>
<evidence type="ECO:0000256" key="3">
    <source>
        <dbReference type="ARBA" id="ARBA00022989"/>
    </source>
</evidence>
<dbReference type="GO" id="GO:0016020">
    <property type="term" value="C:membrane"/>
    <property type="evidence" value="ECO:0007669"/>
    <property type="project" value="UniProtKB-SubCell"/>
</dbReference>
<sequence length="127" mass="13764">MTETTILAAYGLLVLLTILLQVIGSLQTLSMGYLMSARDEPREVGRMTARMNRALNNSITAMALFAPAILLLVVQDKTTPTTLLVAQLFLVARIIYLPVYALGVPAIRTLAWLVGFAATAVLYLLAL</sequence>